<feature type="transmembrane region" description="Helical" evidence="1">
    <location>
        <begin position="61"/>
        <end position="77"/>
    </location>
</feature>
<sequence length="221" mass="25238">MKIWKSILTTCLYFLSIAAYPVLLMQHYPYHLDPPTKFTFILVALLVIYYALIGPFHPNKYFNVLYSILAIILILCHQAIKPSFYLLCLFVCQLLLCFLVQKSPMRAIVGNLVLPFFTSAMLIFSLLHFVSAQMILNLLLINVLVVIVHLVKSRGQILLAIVCLSLVILALLGLKQLTLQQSIVFFIGTGSMFFLQKWGRHSRNLAYFSLLRIILVLLLSF</sequence>
<feature type="transmembrane region" description="Helical" evidence="1">
    <location>
        <begin position="84"/>
        <end position="101"/>
    </location>
</feature>
<evidence type="ECO:0000313" key="3">
    <source>
        <dbReference type="Proteomes" id="UP000033558"/>
    </source>
</evidence>
<evidence type="ECO:0000313" key="2">
    <source>
        <dbReference type="EMBL" id="KJY62316.1"/>
    </source>
</evidence>
<feature type="transmembrane region" description="Helical" evidence="1">
    <location>
        <begin position="6"/>
        <end position="26"/>
    </location>
</feature>
<feature type="transmembrane region" description="Helical" evidence="1">
    <location>
        <begin position="134"/>
        <end position="151"/>
    </location>
</feature>
<dbReference type="HOGENOM" id="CLU_1238896_0_0_9"/>
<feature type="transmembrane region" description="Helical" evidence="1">
    <location>
        <begin position="38"/>
        <end position="55"/>
    </location>
</feature>
<reference evidence="2 3" key="1">
    <citation type="submission" date="2015-01" db="EMBL/GenBank/DDBJ databases">
        <title>Comparative genomics of the lactic acid bacteria isolated from the honey bee gut.</title>
        <authorList>
            <person name="Ellegaard K.M."/>
            <person name="Tamarit D."/>
            <person name="Javelind E."/>
            <person name="Olofsson T."/>
            <person name="Andersson S.G."/>
            <person name="Vasquez A."/>
        </authorList>
    </citation>
    <scope>NUCLEOTIDE SEQUENCE [LARGE SCALE GENOMIC DNA]</scope>
    <source>
        <strain evidence="2 3">Bin4</strain>
    </source>
</reference>
<keyword evidence="1" id="KW-1133">Transmembrane helix</keyword>
<organism evidence="2 3">
    <name type="scientific">Bombilactobacillus mellifer</name>
    <dbReference type="NCBI Taxonomy" id="1218492"/>
    <lineage>
        <taxon>Bacteria</taxon>
        <taxon>Bacillati</taxon>
        <taxon>Bacillota</taxon>
        <taxon>Bacilli</taxon>
        <taxon>Lactobacillales</taxon>
        <taxon>Lactobacillaceae</taxon>
        <taxon>Bombilactobacillus</taxon>
    </lineage>
</organism>
<feature type="transmembrane region" description="Helical" evidence="1">
    <location>
        <begin position="181"/>
        <end position="198"/>
    </location>
</feature>
<protein>
    <submittedName>
        <fullName evidence="2">Uncharacterized protein</fullName>
    </submittedName>
</protein>
<dbReference type="RefSeq" id="WP_046315948.1">
    <property type="nucleotide sequence ID" value="NZ_JBHSZT010000001.1"/>
</dbReference>
<accession>A0A0F4LXM0</accession>
<gene>
    <name evidence="2" type="ORF">JG30_05170</name>
</gene>
<feature type="transmembrane region" description="Helical" evidence="1">
    <location>
        <begin position="157"/>
        <end position="174"/>
    </location>
</feature>
<dbReference type="Proteomes" id="UP000033558">
    <property type="component" value="Unassembled WGS sequence"/>
</dbReference>
<keyword evidence="3" id="KW-1185">Reference proteome</keyword>
<keyword evidence="1" id="KW-0472">Membrane</keyword>
<keyword evidence="1" id="KW-0812">Transmembrane</keyword>
<proteinExistence type="predicted"/>
<dbReference type="PATRIC" id="fig|1218492.5.peg.642"/>
<dbReference type="AlphaFoldDB" id="A0A0F4LXM0"/>
<dbReference type="OrthoDB" id="2283983at2"/>
<evidence type="ECO:0000256" key="1">
    <source>
        <dbReference type="SAM" id="Phobius"/>
    </source>
</evidence>
<feature type="transmembrane region" description="Helical" evidence="1">
    <location>
        <begin position="107"/>
        <end position="127"/>
    </location>
</feature>
<name>A0A0F4LXM0_9LACO</name>
<comment type="caution">
    <text evidence="2">The sequence shown here is derived from an EMBL/GenBank/DDBJ whole genome shotgun (WGS) entry which is preliminary data.</text>
</comment>
<dbReference type="EMBL" id="JXJQ01000006">
    <property type="protein sequence ID" value="KJY62316.1"/>
    <property type="molecule type" value="Genomic_DNA"/>
</dbReference>